<dbReference type="Pfam" id="PF08757">
    <property type="entry name" value="CotH"/>
    <property type="match status" value="1"/>
</dbReference>
<keyword evidence="1" id="KW-0418">Kinase</keyword>
<protein>
    <submittedName>
        <fullName evidence="1">CotH kinase family protein</fullName>
    </submittedName>
</protein>
<dbReference type="Proteomes" id="UP000886722">
    <property type="component" value="Unassembled WGS sequence"/>
</dbReference>
<proteinExistence type="predicted"/>
<sequence length="413" mass="48222">MKRFAYLVLLAITVIGCSEEEVKIDISNCTYSRTLPVLFINTEGNKPIVSKEEYLNATYYLETFDLDDYEPIGSETKQLPLEIRGRGNFSWKKDKKPYRLKLGSKAAPLGMDKSKHFVLLAHVGAYSQYLTETAAFKLGEEIGLAWTPKAEPVEVVVNNEYKGLYFLVENIRVDDKRVDITEQDDNCTNTDEITGGWLLEIDNYNDPDQIKFVNGSGYTMHITHKSPEILSEEQESYLRQQMKAIDDAVYEDDKNSTTWEKYIDIDALTRYYIIQEIFCNGDAFAGSSYFHKDRGNDTKWIFGPLWDFGNSFEGGARNFFYEKGKRPRCWITEIAKYPRFQEHIRKVWNEFYPTKYEPIYAFIDEMAQRCAEADKCDAKRWPQYNKGNSEDKKRWLTEVLQNRINFLNSEWSN</sequence>
<gene>
    <name evidence="1" type="ORF">IAD06_06520</name>
</gene>
<evidence type="ECO:0000313" key="2">
    <source>
        <dbReference type="Proteomes" id="UP000886722"/>
    </source>
</evidence>
<dbReference type="EMBL" id="DVKT01000050">
    <property type="protein sequence ID" value="HIT39673.1"/>
    <property type="molecule type" value="Genomic_DNA"/>
</dbReference>
<reference evidence="1" key="2">
    <citation type="journal article" date="2021" name="PeerJ">
        <title>Extensive microbial diversity within the chicken gut microbiome revealed by metagenomics and culture.</title>
        <authorList>
            <person name="Gilroy R."/>
            <person name="Ravi A."/>
            <person name="Getino M."/>
            <person name="Pursley I."/>
            <person name="Horton D.L."/>
            <person name="Alikhan N.F."/>
            <person name="Baker D."/>
            <person name="Gharbi K."/>
            <person name="Hall N."/>
            <person name="Watson M."/>
            <person name="Adriaenssens E.M."/>
            <person name="Foster-Nyarko E."/>
            <person name="Jarju S."/>
            <person name="Secka A."/>
            <person name="Antonio M."/>
            <person name="Oren A."/>
            <person name="Chaudhuri R.R."/>
            <person name="La Ragione R."/>
            <person name="Hildebrand F."/>
            <person name="Pallen M.J."/>
        </authorList>
    </citation>
    <scope>NUCLEOTIDE SEQUENCE</scope>
    <source>
        <strain evidence="1">21143</strain>
    </source>
</reference>
<dbReference type="InterPro" id="IPR014867">
    <property type="entry name" value="Spore_coat_CotH_CotH2/3/7"/>
</dbReference>
<organism evidence="1 2">
    <name type="scientific">Candidatus Caccoplasma intestinavium</name>
    <dbReference type="NCBI Taxonomy" id="2840716"/>
    <lineage>
        <taxon>Bacteria</taxon>
        <taxon>Pseudomonadati</taxon>
        <taxon>Bacteroidota</taxon>
        <taxon>Bacteroidia</taxon>
        <taxon>Bacteroidales</taxon>
        <taxon>Bacteroidaceae</taxon>
        <taxon>Bacteroidaceae incertae sedis</taxon>
        <taxon>Candidatus Caccoplasma</taxon>
    </lineage>
</organism>
<dbReference type="PROSITE" id="PS51257">
    <property type="entry name" value="PROKAR_LIPOPROTEIN"/>
    <property type="match status" value="1"/>
</dbReference>
<reference evidence="1" key="1">
    <citation type="submission" date="2020-10" db="EMBL/GenBank/DDBJ databases">
        <authorList>
            <person name="Gilroy R."/>
        </authorList>
    </citation>
    <scope>NUCLEOTIDE SEQUENCE</scope>
    <source>
        <strain evidence="1">21143</strain>
    </source>
</reference>
<comment type="caution">
    <text evidence="1">The sequence shown here is derived from an EMBL/GenBank/DDBJ whole genome shotgun (WGS) entry which is preliminary data.</text>
</comment>
<dbReference type="GO" id="GO:0016301">
    <property type="term" value="F:kinase activity"/>
    <property type="evidence" value="ECO:0007669"/>
    <property type="project" value="UniProtKB-KW"/>
</dbReference>
<name>A0A9D1KCQ1_9BACT</name>
<dbReference type="AlphaFoldDB" id="A0A9D1KCQ1"/>
<accession>A0A9D1KCQ1</accession>
<keyword evidence="1" id="KW-0808">Transferase</keyword>
<evidence type="ECO:0000313" key="1">
    <source>
        <dbReference type="EMBL" id="HIT39673.1"/>
    </source>
</evidence>